<dbReference type="EMBL" id="HG994357">
    <property type="protein sequence ID" value="CAF2133437.1"/>
    <property type="molecule type" value="Genomic_DNA"/>
</dbReference>
<comment type="similarity">
    <text evidence="1">Belongs to the PUR DNA-binding protein family.</text>
</comment>
<dbReference type="GO" id="GO:0032422">
    <property type="term" value="F:purine-rich negative regulatory element binding"/>
    <property type="evidence" value="ECO:0007669"/>
    <property type="project" value="InterPro"/>
</dbReference>
<proteinExistence type="inferred from homology"/>
<name>A0A816WNS9_BRANA</name>
<dbReference type="SMART" id="SM00712">
    <property type="entry name" value="PUR"/>
    <property type="match status" value="2"/>
</dbReference>
<evidence type="ECO:0000313" key="7">
    <source>
        <dbReference type="Proteomes" id="UP000824890"/>
    </source>
</evidence>
<feature type="signal peptide" evidence="4">
    <location>
        <begin position="1"/>
        <end position="25"/>
    </location>
</feature>
<evidence type="ECO:0000313" key="6">
    <source>
        <dbReference type="EMBL" id="KAH0936231.1"/>
    </source>
</evidence>
<feature type="region of interest" description="Disordered" evidence="3">
    <location>
        <begin position="70"/>
        <end position="91"/>
    </location>
</feature>
<dbReference type="PANTHER" id="PTHR12611">
    <property type="entry name" value="PUR-TRANSCRIPTIONAL ACTIVATOR"/>
    <property type="match status" value="1"/>
</dbReference>
<dbReference type="Proteomes" id="UP000824890">
    <property type="component" value="Unassembled WGS sequence"/>
</dbReference>
<dbReference type="PANTHER" id="PTHR12611:SF6">
    <property type="entry name" value="BNAA03G53780D PROTEIN"/>
    <property type="match status" value="1"/>
</dbReference>
<evidence type="ECO:0000256" key="1">
    <source>
        <dbReference type="ARBA" id="ARBA00009251"/>
    </source>
</evidence>
<feature type="compositionally biased region" description="Polar residues" evidence="3">
    <location>
        <begin position="71"/>
        <end position="90"/>
    </location>
</feature>
<dbReference type="Proteomes" id="UP001295469">
    <property type="component" value="Chromosome A03"/>
</dbReference>
<organism evidence="5">
    <name type="scientific">Brassica napus</name>
    <name type="common">Rape</name>
    <dbReference type="NCBI Taxonomy" id="3708"/>
    <lineage>
        <taxon>Eukaryota</taxon>
        <taxon>Viridiplantae</taxon>
        <taxon>Streptophyta</taxon>
        <taxon>Embryophyta</taxon>
        <taxon>Tracheophyta</taxon>
        <taxon>Spermatophyta</taxon>
        <taxon>Magnoliopsida</taxon>
        <taxon>eudicotyledons</taxon>
        <taxon>Gunneridae</taxon>
        <taxon>Pentapetalae</taxon>
        <taxon>rosids</taxon>
        <taxon>malvids</taxon>
        <taxon>Brassicales</taxon>
        <taxon>Brassicaceae</taxon>
        <taxon>Brassiceae</taxon>
        <taxon>Brassica</taxon>
    </lineage>
</organism>
<dbReference type="InterPro" id="IPR006628">
    <property type="entry name" value="PUR-bd_fam"/>
</dbReference>
<dbReference type="FunFam" id="3.10.450.700:FF:000002">
    <property type="entry name" value="Transcription factor Pur-alpha 1"/>
    <property type="match status" value="1"/>
</dbReference>
<sequence length="193" mass="21854">MNQFLLLYLHVSIFTLLINNGSRWAAFRNILAEILEASGLMVPNQKPSDAEEHLVGVSDDVGVGFIHDHGNQPSSSTFDRATDSTGQDETGVSKVIRSDQKRFFFDLGNNNRGHFLRISEVLNELELVSKTLQVEQKLFYLDLKENPRGKYLKISEKTSGSRSTIIVPSSGISWFLDLFNYYVRRAREQRVAA</sequence>
<dbReference type="GO" id="GO:0000977">
    <property type="term" value="F:RNA polymerase II transcription regulatory region sequence-specific DNA binding"/>
    <property type="evidence" value="ECO:0007669"/>
    <property type="project" value="InterPro"/>
</dbReference>
<feature type="chain" id="PRO_5032757596" evidence="4">
    <location>
        <begin position="26"/>
        <end position="193"/>
    </location>
</feature>
<dbReference type="Pfam" id="PF04845">
    <property type="entry name" value="PurA"/>
    <property type="match status" value="2"/>
</dbReference>
<dbReference type="Gene3D" id="3.10.450.700">
    <property type="match status" value="1"/>
</dbReference>
<keyword evidence="4" id="KW-0732">Signal</keyword>
<evidence type="ECO:0000313" key="5">
    <source>
        <dbReference type="EMBL" id="CAF2133437.1"/>
    </source>
</evidence>
<evidence type="ECO:0000256" key="4">
    <source>
        <dbReference type="SAM" id="SignalP"/>
    </source>
</evidence>
<keyword evidence="2" id="KW-0238">DNA-binding</keyword>
<reference evidence="6 7" key="2">
    <citation type="submission" date="2021-05" db="EMBL/GenBank/DDBJ databases">
        <title>Genome Assembly of Synthetic Allotetraploid Brassica napus Reveals Homoeologous Exchanges between Subgenomes.</title>
        <authorList>
            <person name="Davis J.T."/>
        </authorList>
    </citation>
    <scope>NUCLEOTIDE SEQUENCE [LARGE SCALE GENOMIC DNA]</scope>
    <source>
        <strain evidence="7">cv. Da-Ae</strain>
        <tissue evidence="6">Seedling</tissue>
    </source>
</reference>
<dbReference type="AlphaFoldDB" id="A0A816WNS9"/>
<dbReference type="EMBL" id="JAGKQM010000003">
    <property type="protein sequence ID" value="KAH0936231.1"/>
    <property type="molecule type" value="Genomic_DNA"/>
</dbReference>
<dbReference type="Gene3D" id="3.30.2450.30">
    <property type="match status" value="1"/>
</dbReference>
<protein>
    <submittedName>
        <fullName evidence="5">(rape) hypothetical protein</fullName>
    </submittedName>
</protein>
<evidence type="ECO:0000256" key="2">
    <source>
        <dbReference type="ARBA" id="ARBA00023125"/>
    </source>
</evidence>
<reference evidence="5" key="1">
    <citation type="submission" date="2021-01" db="EMBL/GenBank/DDBJ databases">
        <authorList>
            <consortium name="Genoscope - CEA"/>
            <person name="William W."/>
        </authorList>
    </citation>
    <scope>NUCLEOTIDE SEQUENCE</scope>
</reference>
<gene>
    <name evidence="5" type="ORF">DARMORV10_A03P64870.1</name>
    <name evidence="6" type="ORF">HID58_013348</name>
</gene>
<keyword evidence="7" id="KW-1185">Reference proteome</keyword>
<accession>A0A816WNS9</accession>
<evidence type="ECO:0000256" key="3">
    <source>
        <dbReference type="SAM" id="MobiDB-lite"/>
    </source>
</evidence>